<reference evidence="1" key="1">
    <citation type="journal article" date="2014" name="Front. Microbiol.">
        <title>High frequency of phylogenetically diverse reductive dehalogenase-homologous genes in deep subseafloor sedimentary metagenomes.</title>
        <authorList>
            <person name="Kawai M."/>
            <person name="Futagami T."/>
            <person name="Toyoda A."/>
            <person name="Takaki Y."/>
            <person name="Nishi S."/>
            <person name="Hori S."/>
            <person name="Arai W."/>
            <person name="Tsubouchi T."/>
            <person name="Morono Y."/>
            <person name="Uchiyama I."/>
            <person name="Ito T."/>
            <person name="Fujiyama A."/>
            <person name="Inagaki F."/>
            <person name="Takami H."/>
        </authorList>
    </citation>
    <scope>NUCLEOTIDE SEQUENCE</scope>
    <source>
        <strain evidence="1">Expedition CK06-06</strain>
    </source>
</reference>
<proteinExistence type="predicted"/>
<accession>X1D0F6</accession>
<evidence type="ECO:0008006" key="2">
    <source>
        <dbReference type="Google" id="ProtNLM"/>
    </source>
</evidence>
<sequence length="220" mass="24343">MVNSISQAIQSIVDNDLSLQDALQRGYGNYSAIARMIKPKVEDILERRVKLESLITSVKRSKVNYRLLQGSVVKIIAESTISLRTDVAKISVEKTKRNLGIMRKALADLGEAFLQVLEGASAVTLIFDQRLFNKVYPLFGGEVLDKKQNLAAIIVHSPKEIIETPGCAIAFYRPLARSSVNIEETVSCFMDTIIVLPMEEVGKAFTALTEMIVGARKQLT</sequence>
<evidence type="ECO:0000313" key="1">
    <source>
        <dbReference type="EMBL" id="GAH01750.1"/>
    </source>
</evidence>
<dbReference type="AlphaFoldDB" id="X1D0F6"/>
<protein>
    <recommendedName>
        <fullName evidence="2">ACT domain-containing protein</fullName>
    </recommendedName>
</protein>
<organism evidence="1">
    <name type="scientific">marine sediment metagenome</name>
    <dbReference type="NCBI Taxonomy" id="412755"/>
    <lineage>
        <taxon>unclassified sequences</taxon>
        <taxon>metagenomes</taxon>
        <taxon>ecological metagenomes</taxon>
    </lineage>
</organism>
<comment type="caution">
    <text evidence="1">The sequence shown here is derived from an EMBL/GenBank/DDBJ whole genome shotgun (WGS) entry which is preliminary data.</text>
</comment>
<name>X1D0F6_9ZZZZ</name>
<dbReference type="EMBL" id="BART01025510">
    <property type="protein sequence ID" value="GAH01750.1"/>
    <property type="molecule type" value="Genomic_DNA"/>
</dbReference>
<gene>
    <name evidence="1" type="ORF">S01H4_45764</name>
</gene>